<feature type="chain" id="PRO_5006902237" evidence="2">
    <location>
        <begin position="19"/>
        <end position="151"/>
    </location>
</feature>
<dbReference type="EMBL" id="LATX01001463">
    <property type="protein sequence ID" value="KTB41431.1"/>
    <property type="molecule type" value="Genomic_DNA"/>
</dbReference>
<gene>
    <name evidence="3" type="ORF">WG66_5991</name>
</gene>
<protein>
    <submittedName>
        <fullName evidence="3">Uncharacterized protein</fullName>
    </submittedName>
</protein>
<proteinExistence type="predicted"/>
<dbReference type="AlphaFoldDB" id="A0A0W0FYK3"/>
<keyword evidence="2" id="KW-0732">Signal</keyword>
<feature type="signal peptide" evidence="2">
    <location>
        <begin position="1"/>
        <end position="18"/>
    </location>
</feature>
<accession>A0A0W0FYK3</accession>
<organism evidence="3 4">
    <name type="scientific">Moniliophthora roreri</name>
    <name type="common">Frosty pod rot fungus</name>
    <name type="synonym">Monilia roreri</name>
    <dbReference type="NCBI Taxonomy" id="221103"/>
    <lineage>
        <taxon>Eukaryota</taxon>
        <taxon>Fungi</taxon>
        <taxon>Dikarya</taxon>
        <taxon>Basidiomycota</taxon>
        <taxon>Agaricomycotina</taxon>
        <taxon>Agaricomycetes</taxon>
        <taxon>Agaricomycetidae</taxon>
        <taxon>Agaricales</taxon>
        <taxon>Marasmiineae</taxon>
        <taxon>Marasmiaceae</taxon>
        <taxon>Moniliophthora</taxon>
    </lineage>
</organism>
<sequence>MKLILFITLLSTLSVVLSIPLRPGAAVGSKPLSLLGRPYHSNRSLPTAIPKDDIADILKGEERFDRVDRFQSRMEKKLPARMVGQEWLSYDGHYPAPPSPPSVSPAAVPAVPNTSVTLKSEPVSQATNHVQSHIKAIKKKSAGRQGGKRRN</sequence>
<comment type="caution">
    <text evidence="3">The sequence shown here is derived from an EMBL/GenBank/DDBJ whole genome shotgun (WGS) entry which is preliminary data.</text>
</comment>
<feature type="compositionally biased region" description="Polar residues" evidence="1">
    <location>
        <begin position="118"/>
        <end position="131"/>
    </location>
</feature>
<feature type="compositionally biased region" description="Basic residues" evidence="1">
    <location>
        <begin position="135"/>
        <end position="151"/>
    </location>
</feature>
<evidence type="ECO:0000256" key="2">
    <source>
        <dbReference type="SAM" id="SignalP"/>
    </source>
</evidence>
<evidence type="ECO:0000256" key="1">
    <source>
        <dbReference type="SAM" id="MobiDB-lite"/>
    </source>
</evidence>
<feature type="region of interest" description="Disordered" evidence="1">
    <location>
        <begin position="118"/>
        <end position="151"/>
    </location>
</feature>
<evidence type="ECO:0000313" key="3">
    <source>
        <dbReference type="EMBL" id="KTB41431.1"/>
    </source>
</evidence>
<name>A0A0W0FYK3_MONRR</name>
<dbReference type="Proteomes" id="UP000054988">
    <property type="component" value="Unassembled WGS sequence"/>
</dbReference>
<reference evidence="3 4" key="1">
    <citation type="submission" date="2015-12" db="EMBL/GenBank/DDBJ databases">
        <title>Draft genome sequence of Moniliophthora roreri, the causal agent of frosty pod rot of cacao.</title>
        <authorList>
            <person name="Aime M.C."/>
            <person name="Diaz-Valderrama J.R."/>
            <person name="Kijpornyongpan T."/>
            <person name="Phillips-Mora W."/>
        </authorList>
    </citation>
    <scope>NUCLEOTIDE SEQUENCE [LARGE SCALE GENOMIC DNA]</scope>
    <source>
        <strain evidence="3 4">MCA 2952</strain>
    </source>
</reference>
<evidence type="ECO:0000313" key="4">
    <source>
        <dbReference type="Proteomes" id="UP000054988"/>
    </source>
</evidence>